<dbReference type="SUPFAM" id="SSF55874">
    <property type="entry name" value="ATPase domain of HSP90 chaperone/DNA topoisomerase II/histidine kinase"/>
    <property type="match status" value="1"/>
</dbReference>
<evidence type="ECO:0000256" key="3">
    <source>
        <dbReference type="ARBA" id="ARBA00022679"/>
    </source>
</evidence>
<dbReference type="InterPro" id="IPR003594">
    <property type="entry name" value="HATPase_dom"/>
</dbReference>
<feature type="domain" description="Histidine kinase" evidence="5">
    <location>
        <begin position="1"/>
        <end position="121"/>
    </location>
</feature>
<comment type="catalytic activity">
    <reaction evidence="1">
        <text>ATP + protein L-histidine = ADP + protein N-phospho-L-histidine.</text>
        <dbReference type="EC" id="2.7.13.3"/>
    </reaction>
</comment>
<gene>
    <name evidence="7" type="primary">torS_3</name>
    <name evidence="7" type="ORF">GALL_554500</name>
</gene>
<evidence type="ECO:0000259" key="6">
    <source>
        <dbReference type="PROSITE" id="PS50110"/>
    </source>
</evidence>
<dbReference type="GO" id="GO:0009927">
    <property type="term" value="F:histidine phosphotransfer kinase activity"/>
    <property type="evidence" value="ECO:0007669"/>
    <property type="project" value="TreeGrafter"/>
</dbReference>
<dbReference type="SMART" id="SM00448">
    <property type="entry name" value="REC"/>
    <property type="match status" value="1"/>
</dbReference>
<evidence type="ECO:0000256" key="2">
    <source>
        <dbReference type="ARBA" id="ARBA00012438"/>
    </source>
</evidence>
<dbReference type="Gene3D" id="3.30.565.10">
    <property type="entry name" value="Histidine kinase-like ATPase, C-terminal domain"/>
    <property type="match status" value="1"/>
</dbReference>
<dbReference type="SMART" id="SM00387">
    <property type="entry name" value="HATPase_c"/>
    <property type="match status" value="1"/>
</dbReference>
<dbReference type="PROSITE" id="PS50109">
    <property type="entry name" value="HIS_KIN"/>
    <property type="match status" value="1"/>
</dbReference>
<dbReference type="InterPro" id="IPR011006">
    <property type="entry name" value="CheY-like_superfamily"/>
</dbReference>
<dbReference type="InterPro" id="IPR001789">
    <property type="entry name" value="Sig_transdc_resp-reg_receiver"/>
</dbReference>
<organism evidence="7">
    <name type="scientific">mine drainage metagenome</name>
    <dbReference type="NCBI Taxonomy" id="410659"/>
    <lineage>
        <taxon>unclassified sequences</taxon>
        <taxon>metagenomes</taxon>
        <taxon>ecological metagenomes</taxon>
    </lineage>
</organism>
<name>A0A1J5P5C9_9ZZZZ</name>
<sequence>MRATDDWILADPSFVQRILRNLLDNALRYTPSGTVVLRARRRGQQVLLQVWDSGIGIARADQARIFDDYYQANNPARRLREGLGLGLGLVRRLAQSGDYGLRLRSREGRGSCITLIVPLCSAALVPPPRHAVDDAANRAGHAARPAANRPVLFVDDDETVRDAMHAVLLSEGWHGLVGDSPASVIEQVAVNDWWPSAVVCDYRLGLPIDGLQAIAQIRHEFGLGLPALLITGDMDPAIAERARECGVALLRKPLAMEELLDALTRAIEPHAATSADDIRHAAGAGTTPTASN</sequence>
<dbReference type="EMBL" id="MLJW01009389">
    <property type="protein sequence ID" value="OIQ63015.1"/>
    <property type="molecule type" value="Genomic_DNA"/>
</dbReference>
<evidence type="ECO:0000313" key="7">
    <source>
        <dbReference type="EMBL" id="OIQ63015.1"/>
    </source>
</evidence>
<evidence type="ECO:0000259" key="5">
    <source>
        <dbReference type="PROSITE" id="PS50109"/>
    </source>
</evidence>
<evidence type="ECO:0000256" key="1">
    <source>
        <dbReference type="ARBA" id="ARBA00000085"/>
    </source>
</evidence>
<proteinExistence type="predicted"/>
<dbReference type="Pfam" id="PF00072">
    <property type="entry name" value="Response_reg"/>
    <property type="match status" value="1"/>
</dbReference>
<keyword evidence="3 7" id="KW-0808">Transferase</keyword>
<dbReference type="EC" id="2.7.13.3" evidence="2"/>
<protein>
    <recommendedName>
        <fullName evidence="2">histidine kinase</fullName>
        <ecNumber evidence="2">2.7.13.3</ecNumber>
    </recommendedName>
</protein>
<keyword evidence="4" id="KW-0418">Kinase</keyword>
<dbReference type="PANTHER" id="PTHR43047:SF9">
    <property type="entry name" value="HISTIDINE KINASE"/>
    <property type="match status" value="1"/>
</dbReference>
<comment type="caution">
    <text evidence="7">The sequence shown here is derived from an EMBL/GenBank/DDBJ whole genome shotgun (WGS) entry which is preliminary data.</text>
</comment>
<accession>A0A1J5P5C9</accession>
<dbReference type="SUPFAM" id="SSF52172">
    <property type="entry name" value="CheY-like"/>
    <property type="match status" value="1"/>
</dbReference>
<dbReference type="InterPro" id="IPR005467">
    <property type="entry name" value="His_kinase_dom"/>
</dbReference>
<dbReference type="InterPro" id="IPR036890">
    <property type="entry name" value="HATPase_C_sf"/>
</dbReference>
<dbReference type="PANTHER" id="PTHR43047">
    <property type="entry name" value="TWO-COMPONENT HISTIDINE PROTEIN KINASE"/>
    <property type="match status" value="1"/>
</dbReference>
<dbReference type="PROSITE" id="PS50110">
    <property type="entry name" value="RESPONSE_REGULATORY"/>
    <property type="match status" value="1"/>
</dbReference>
<reference evidence="7" key="1">
    <citation type="submission" date="2016-10" db="EMBL/GenBank/DDBJ databases">
        <title>Sequence of Gallionella enrichment culture.</title>
        <authorList>
            <person name="Poehlein A."/>
            <person name="Muehling M."/>
            <person name="Daniel R."/>
        </authorList>
    </citation>
    <scope>NUCLEOTIDE SEQUENCE</scope>
</reference>
<dbReference type="Gene3D" id="3.40.50.2300">
    <property type="match status" value="1"/>
</dbReference>
<dbReference type="GO" id="GO:0005886">
    <property type="term" value="C:plasma membrane"/>
    <property type="evidence" value="ECO:0007669"/>
    <property type="project" value="TreeGrafter"/>
</dbReference>
<evidence type="ECO:0000256" key="4">
    <source>
        <dbReference type="ARBA" id="ARBA00022777"/>
    </source>
</evidence>
<dbReference type="PRINTS" id="PR00344">
    <property type="entry name" value="BCTRLSENSOR"/>
</dbReference>
<dbReference type="InterPro" id="IPR004358">
    <property type="entry name" value="Sig_transdc_His_kin-like_C"/>
</dbReference>
<dbReference type="AlphaFoldDB" id="A0A1J5P5C9"/>
<dbReference type="Pfam" id="PF02518">
    <property type="entry name" value="HATPase_c"/>
    <property type="match status" value="1"/>
</dbReference>
<dbReference type="GO" id="GO:0000155">
    <property type="term" value="F:phosphorelay sensor kinase activity"/>
    <property type="evidence" value="ECO:0007669"/>
    <property type="project" value="TreeGrafter"/>
</dbReference>
<feature type="domain" description="Response regulatory" evidence="6">
    <location>
        <begin position="150"/>
        <end position="267"/>
    </location>
</feature>